<keyword evidence="2" id="KW-1185">Reference proteome</keyword>
<evidence type="ECO:0000313" key="2">
    <source>
        <dbReference type="Proteomes" id="UP000789706"/>
    </source>
</evidence>
<dbReference type="AlphaFoldDB" id="A0A9N9FY76"/>
<protein>
    <submittedName>
        <fullName evidence="1">11665_t:CDS:1</fullName>
    </submittedName>
</protein>
<comment type="caution">
    <text evidence="1">The sequence shown here is derived from an EMBL/GenBank/DDBJ whole genome shotgun (WGS) entry which is preliminary data.</text>
</comment>
<sequence>ASEIVNNDIVQKDYFNFTQLELELIQFFMALRRKDKQPYASTSTYNCYCAIAHYLRDNSLMRLSVLAQ</sequence>
<reference evidence="1" key="1">
    <citation type="submission" date="2021-06" db="EMBL/GenBank/DDBJ databases">
        <authorList>
            <person name="Kallberg Y."/>
            <person name="Tangrot J."/>
            <person name="Rosling A."/>
        </authorList>
    </citation>
    <scope>NUCLEOTIDE SEQUENCE</scope>
    <source>
        <strain evidence="1">AZ414A</strain>
    </source>
</reference>
<organism evidence="1 2">
    <name type="scientific">Diversispora eburnea</name>
    <dbReference type="NCBI Taxonomy" id="1213867"/>
    <lineage>
        <taxon>Eukaryota</taxon>
        <taxon>Fungi</taxon>
        <taxon>Fungi incertae sedis</taxon>
        <taxon>Mucoromycota</taxon>
        <taxon>Glomeromycotina</taxon>
        <taxon>Glomeromycetes</taxon>
        <taxon>Diversisporales</taxon>
        <taxon>Diversisporaceae</taxon>
        <taxon>Diversispora</taxon>
    </lineage>
</organism>
<evidence type="ECO:0000313" key="1">
    <source>
        <dbReference type="EMBL" id="CAG8568556.1"/>
    </source>
</evidence>
<dbReference type="OrthoDB" id="2434995at2759"/>
<accession>A0A9N9FY76</accession>
<feature type="non-terminal residue" evidence="1">
    <location>
        <position position="68"/>
    </location>
</feature>
<name>A0A9N9FY76_9GLOM</name>
<proteinExistence type="predicted"/>
<dbReference type="Proteomes" id="UP000789706">
    <property type="component" value="Unassembled WGS sequence"/>
</dbReference>
<dbReference type="EMBL" id="CAJVPK010001063">
    <property type="protein sequence ID" value="CAG8568556.1"/>
    <property type="molecule type" value="Genomic_DNA"/>
</dbReference>
<gene>
    <name evidence="1" type="ORF">DEBURN_LOCUS7959</name>
</gene>